<dbReference type="Pfam" id="PF01872">
    <property type="entry name" value="RibD_C"/>
    <property type="match status" value="1"/>
</dbReference>
<feature type="domain" description="Bacterial bifunctional deaminase-reductase C-terminal" evidence="1">
    <location>
        <begin position="91"/>
        <end position="161"/>
    </location>
</feature>
<gene>
    <name evidence="2" type="primary">yyaP</name>
    <name evidence="2" type="ORF">NCTC10172_00088</name>
</gene>
<proteinExistence type="predicted"/>
<dbReference type="PANTHER" id="PTHR38011">
    <property type="entry name" value="DIHYDROFOLATE REDUCTASE FAMILY PROTEIN (AFU_ORTHOLOGUE AFUA_8G06820)"/>
    <property type="match status" value="1"/>
</dbReference>
<evidence type="ECO:0000313" key="2">
    <source>
        <dbReference type="EMBL" id="VEU82082.1"/>
    </source>
</evidence>
<dbReference type="GO" id="GO:0009231">
    <property type="term" value="P:riboflavin biosynthetic process"/>
    <property type="evidence" value="ECO:0007669"/>
    <property type="project" value="InterPro"/>
</dbReference>
<dbReference type="KEGG" id="ahk:NCTC10172_00088"/>
<dbReference type="InterPro" id="IPR024072">
    <property type="entry name" value="DHFR-like_dom_sf"/>
</dbReference>
<name>A0A449BI21_9MOLU</name>
<protein>
    <submittedName>
        <fullName evidence="2">RibD C-terminal domain</fullName>
    </submittedName>
</protein>
<dbReference type="PANTHER" id="PTHR38011:SF11">
    <property type="entry name" value="2,5-DIAMINO-6-RIBOSYLAMINO-4(3H)-PYRIMIDINONE 5'-PHOSPHATE REDUCTASE"/>
    <property type="match status" value="1"/>
</dbReference>
<accession>A0A449BI21</accession>
<reference evidence="2 3" key="1">
    <citation type="submission" date="2019-01" db="EMBL/GenBank/DDBJ databases">
        <authorList>
            <consortium name="Pathogen Informatics"/>
        </authorList>
    </citation>
    <scope>NUCLEOTIDE SEQUENCE [LARGE SCALE GENOMIC DNA]</scope>
    <source>
        <strain evidence="2 3">NCTC10172</strain>
    </source>
</reference>
<dbReference type="AlphaFoldDB" id="A0A449BI21"/>
<dbReference type="Proteomes" id="UP000290909">
    <property type="component" value="Chromosome"/>
</dbReference>
<keyword evidence="3" id="KW-1185">Reference proteome</keyword>
<sequence length="180" mass="20953">MSVYFYGCITLDGFLADKNHQLDWLHETGSSEETTYEAFYKKMDVTVMGKRTYDYIKNIPNFEKFYAATKNYVLTSHKDEVSDQFTPISGDIASFIYSLPQDKNIWIIGGNTLVTPLLNRDLFDYLIIQIAPVILGEGVPLFKDITRNLRYELESVSKYGQFVEIVFKKRSKWALYFLFV</sequence>
<dbReference type="STRING" id="1408416.GCA_000702765_00643"/>
<dbReference type="Gene3D" id="3.40.430.10">
    <property type="entry name" value="Dihydrofolate Reductase, subunit A"/>
    <property type="match status" value="1"/>
</dbReference>
<dbReference type="GO" id="GO:0008703">
    <property type="term" value="F:5-amino-6-(5-phosphoribosylamino)uracil reductase activity"/>
    <property type="evidence" value="ECO:0007669"/>
    <property type="project" value="InterPro"/>
</dbReference>
<dbReference type="EMBL" id="LR215050">
    <property type="protein sequence ID" value="VEU82082.1"/>
    <property type="molecule type" value="Genomic_DNA"/>
</dbReference>
<evidence type="ECO:0000313" key="3">
    <source>
        <dbReference type="Proteomes" id="UP000290909"/>
    </source>
</evidence>
<evidence type="ECO:0000259" key="1">
    <source>
        <dbReference type="Pfam" id="PF01872"/>
    </source>
</evidence>
<dbReference type="InterPro" id="IPR002734">
    <property type="entry name" value="RibDG_C"/>
</dbReference>
<dbReference type="SUPFAM" id="SSF53597">
    <property type="entry name" value="Dihydrofolate reductase-like"/>
    <property type="match status" value="1"/>
</dbReference>
<dbReference type="InterPro" id="IPR050765">
    <property type="entry name" value="Riboflavin_Biosynth_HTPR"/>
</dbReference>
<organism evidence="2 3">
    <name type="scientific">Acholeplasma hippikon</name>
    <dbReference type="NCBI Taxonomy" id="264636"/>
    <lineage>
        <taxon>Bacteria</taxon>
        <taxon>Bacillati</taxon>
        <taxon>Mycoplasmatota</taxon>
        <taxon>Mollicutes</taxon>
        <taxon>Acholeplasmatales</taxon>
        <taxon>Acholeplasmataceae</taxon>
        <taxon>Acholeplasma</taxon>
    </lineage>
</organism>